<dbReference type="Proteomes" id="UP000829398">
    <property type="component" value="Chromosome 2"/>
</dbReference>
<proteinExistence type="predicted"/>
<reference evidence="2" key="1">
    <citation type="journal article" date="2023" name="Hortic. Res.">
        <title>A chromosome-level phased genome enabling allele-level studies in sweet orange: a case study on citrus Huanglongbing tolerance.</title>
        <authorList>
            <person name="Wu B."/>
            <person name="Yu Q."/>
            <person name="Deng Z."/>
            <person name="Duan Y."/>
            <person name="Luo F."/>
            <person name="Gmitter F. Jr."/>
        </authorList>
    </citation>
    <scope>NUCLEOTIDE SEQUENCE [LARGE SCALE GENOMIC DNA]</scope>
    <source>
        <strain evidence="2">cv. Valencia</strain>
    </source>
</reference>
<dbReference type="EMBL" id="CM039171">
    <property type="protein sequence ID" value="KAH9795535.1"/>
    <property type="molecule type" value="Genomic_DNA"/>
</dbReference>
<accession>A0ACB8NDS3</accession>
<organism evidence="1 2">
    <name type="scientific">Citrus sinensis</name>
    <name type="common">Sweet orange</name>
    <name type="synonym">Citrus aurantium var. sinensis</name>
    <dbReference type="NCBI Taxonomy" id="2711"/>
    <lineage>
        <taxon>Eukaryota</taxon>
        <taxon>Viridiplantae</taxon>
        <taxon>Streptophyta</taxon>
        <taxon>Embryophyta</taxon>
        <taxon>Tracheophyta</taxon>
        <taxon>Spermatophyta</taxon>
        <taxon>Magnoliopsida</taxon>
        <taxon>eudicotyledons</taxon>
        <taxon>Gunneridae</taxon>
        <taxon>Pentapetalae</taxon>
        <taxon>rosids</taxon>
        <taxon>malvids</taxon>
        <taxon>Sapindales</taxon>
        <taxon>Rutaceae</taxon>
        <taxon>Aurantioideae</taxon>
        <taxon>Citrus</taxon>
    </lineage>
</organism>
<comment type="caution">
    <text evidence="1">The sequence shown here is derived from an EMBL/GenBank/DDBJ whole genome shotgun (WGS) entry which is preliminary data.</text>
</comment>
<name>A0ACB8NDS3_CITSI</name>
<evidence type="ECO:0000313" key="1">
    <source>
        <dbReference type="EMBL" id="KAH9795535.1"/>
    </source>
</evidence>
<sequence>MRGSSSVILRRLLVRRQVLNPNSTNIAKSLISHSTNNTTVPKIPSFRNYIPASSSQSQSQMLPSLQFHRTLFSSPDGPSNILVIESGEEFNSSLGKVKDDSLPAIFYFTAAWCGPCKFIWPVIGELSAKHPHVTTYKIDIDQKGLESTLSKLNISAVPTFLFFQHGEKVAEIVGADVSRLKTTMEQLYNLDIALQFCYHGKIRKRILIDEPKGLKKDWGCWAPCWPYNKH</sequence>
<evidence type="ECO:0000313" key="2">
    <source>
        <dbReference type="Proteomes" id="UP000829398"/>
    </source>
</evidence>
<protein>
    <submittedName>
        <fullName evidence="1">Thioredoxin O1</fullName>
    </submittedName>
</protein>
<gene>
    <name evidence="1" type="ORF">KPL71_005250</name>
</gene>
<keyword evidence="2" id="KW-1185">Reference proteome</keyword>